<feature type="domain" description="Ig-like" evidence="6">
    <location>
        <begin position="27"/>
        <end position="113"/>
    </location>
</feature>
<dbReference type="GO" id="GO:0050852">
    <property type="term" value="P:T cell receptor signaling pathway"/>
    <property type="evidence" value="ECO:0007669"/>
    <property type="project" value="TreeGrafter"/>
</dbReference>
<feature type="signal peptide" evidence="5">
    <location>
        <begin position="1"/>
        <end position="26"/>
    </location>
</feature>
<dbReference type="SMART" id="SM00408">
    <property type="entry name" value="IGc2"/>
    <property type="match status" value="2"/>
</dbReference>
<dbReference type="Pfam" id="PF07686">
    <property type="entry name" value="V-set"/>
    <property type="match status" value="2"/>
</dbReference>
<gene>
    <name evidence="7" type="ORF">EXN66_Car013925</name>
</gene>
<name>A0A6G1Q761_CHAAH</name>
<keyword evidence="8" id="KW-1185">Reference proteome</keyword>
<dbReference type="InterPro" id="IPR050504">
    <property type="entry name" value="IgSF_BTN/MOG"/>
</dbReference>
<dbReference type="Gene3D" id="2.60.40.10">
    <property type="entry name" value="Immunoglobulins"/>
    <property type="match status" value="2"/>
</dbReference>
<reference evidence="8" key="2">
    <citation type="submission" date="2019-02" db="EMBL/GenBank/DDBJ databases">
        <title>Opniocepnalus argus Var Kimnra genome.</title>
        <authorList>
            <person name="Zhou C."/>
            <person name="Xiao S."/>
        </authorList>
    </citation>
    <scope>NUCLEOTIDE SEQUENCE [LARGE SCALE GENOMIC DNA]</scope>
</reference>
<evidence type="ECO:0000256" key="1">
    <source>
        <dbReference type="ARBA" id="ARBA00004370"/>
    </source>
</evidence>
<reference evidence="7 8" key="1">
    <citation type="submission" date="2019-02" db="EMBL/GenBank/DDBJ databases">
        <title>Opniocepnalus argus genome.</title>
        <authorList>
            <person name="Zhou C."/>
            <person name="Xiao S."/>
        </authorList>
    </citation>
    <scope>NUCLEOTIDE SEQUENCE [LARGE SCALE GENOMIC DNA]</scope>
    <source>
        <strain evidence="7">OARG1902GOOAL</strain>
        <tissue evidence="7">Muscle</tissue>
    </source>
</reference>
<dbReference type="GO" id="GO:0001817">
    <property type="term" value="P:regulation of cytokine production"/>
    <property type="evidence" value="ECO:0007669"/>
    <property type="project" value="TreeGrafter"/>
</dbReference>
<dbReference type="SMART" id="SM00406">
    <property type="entry name" value="IGv"/>
    <property type="match status" value="2"/>
</dbReference>
<evidence type="ECO:0000313" key="8">
    <source>
        <dbReference type="Proteomes" id="UP000503349"/>
    </source>
</evidence>
<accession>A0A6G1Q761</accession>
<comment type="subcellular location">
    <subcellularLocation>
        <location evidence="1">Membrane</location>
    </subcellularLocation>
</comment>
<evidence type="ECO:0000256" key="2">
    <source>
        <dbReference type="ARBA" id="ARBA00023136"/>
    </source>
</evidence>
<sequence length="276" mass="31607">MSSSKWTFCVCLVTCLLNWSVSEVKTVQTGEDVLLLCQYPRGADLIFVKWIRPDLKSEGFVFFFRDDRIYENYQHPSFHGRVELRDPQMKDGDTSVNLKNVNIKDTGTYECYVRIKGNSPQFISSFHLKVKDSDQQQITVKTGDDVTLQCLDHRGGVIKLLEWMRQDLEEDVFVFRHGNMSKDLQHPSFINRVELRDPEMKDGDVSLILKNVTVNDAGTYECYVRKSNTQPPPQLISTITMTVIDSEDGAGDISDGGDKDGRLRLKPPTWRRATQC</sequence>
<dbReference type="InterPro" id="IPR036179">
    <property type="entry name" value="Ig-like_dom_sf"/>
</dbReference>
<keyword evidence="7" id="KW-0675">Receptor</keyword>
<evidence type="ECO:0000313" key="7">
    <source>
        <dbReference type="EMBL" id="KAF3698244.1"/>
    </source>
</evidence>
<dbReference type="InterPro" id="IPR007110">
    <property type="entry name" value="Ig-like_dom"/>
</dbReference>
<dbReference type="PANTHER" id="PTHR24100:SF151">
    <property type="entry name" value="ICOS LIGAND"/>
    <property type="match status" value="1"/>
</dbReference>
<dbReference type="GO" id="GO:0005102">
    <property type="term" value="F:signaling receptor binding"/>
    <property type="evidence" value="ECO:0007669"/>
    <property type="project" value="TreeGrafter"/>
</dbReference>
<feature type="domain" description="Ig-like" evidence="6">
    <location>
        <begin position="120"/>
        <end position="240"/>
    </location>
</feature>
<dbReference type="EMBL" id="CM015724">
    <property type="protein sequence ID" value="KAF3698244.1"/>
    <property type="molecule type" value="Genomic_DNA"/>
</dbReference>
<dbReference type="InterPro" id="IPR013783">
    <property type="entry name" value="Ig-like_fold"/>
</dbReference>
<dbReference type="AlphaFoldDB" id="A0A6G1Q761"/>
<dbReference type="InterPro" id="IPR003599">
    <property type="entry name" value="Ig_sub"/>
</dbReference>
<dbReference type="PANTHER" id="PTHR24100">
    <property type="entry name" value="BUTYROPHILIN"/>
    <property type="match status" value="1"/>
</dbReference>
<dbReference type="Proteomes" id="UP000503349">
    <property type="component" value="Chromosome 13"/>
</dbReference>
<organism evidence="7 8">
    <name type="scientific">Channa argus</name>
    <name type="common">Northern snakehead</name>
    <name type="synonym">Ophicephalus argus</name>
    <dbReference type="NCBI Taxonomy" id="215402"/>
    <lineage>
        <taxon>Eukaryota</taxon>
        <taxon>Metazoa</taxon>
        <taxon>Chordata</taxon>
        <taxon>Craniata</taxon>
        <taxon>Vertebrata</taxon>
        <taxon>Euteleostomi</taxon>
        <taxon>Actinopterygii</taxon>
        <taxon>Neopterygii</taxon>
        <taxon>Teleostei</taxon>
        <taxon>Neoteleostei</taxon>
        <taxon>Acanthomorphata</taxon>
        <taxon>Anabantaria</taxon>
        <taxon>Anabantiformes</taxon>
        <taxon>Channoidei</taxon>
        <taxon>Channidae</taxon>
        <taxon>Channa</taxon>
    </lineage>
</organism>
<dbReference type="PROSITE" id="PS50835">
    <property type="entry name" value="IG_LIKE"/>
    <property type="match status" value="2"/>
</dbReference>
<keyword evidence="3" id="KW-0393">Immunoglobulin domain</keyword>
<feature type="chain" id="PRO_5026311056" evidence="5">
    <location>
        <begin position="27"/>
        <end position="276"/>
    </location>
</feature>
<evidence type="ECO:0000256" key="4">
    <source>
        <dbReference type="SAM" id="MobiDB-lite"/>
    </source>
</evidence>
<evidence type="ECO:0000259" key="6">
    <source>
        <dbReference type="PROSITE" id="PS50835"/>
    </source>
</evidence>
<proteinExistence type="predicted"/>
<keyword evidence="5" id="KW-0732">Signal</keyword>
<keyword evidence="2" id="KW-0472">Membrane</keyword>
<evidence type="ECO:0000256" key="3">
    <source>
        <dbReference type="ARBA" id="ARBA00023319"/>
    </source>
</evidence>
<dbReference type="InterPro" id="IPR003598">
    <property type="entry name" value="Ig_sub2"/>
</dbReference>
<protein>
    <submittedName>
        <fullName evidence="7">Coxsackievirus and adenovirus receptor-like protein</fullName>
    </submittedName>
</protein>
<feature type="region of interest" description="Disordered" evidence="4">
    <location>
        <begin position="248"/>
        <end position="276"/>
    </location>
</feature>
<dbReference type="GO" id="GO:0009897">
    <property type="term" value="C:external side of plasma membrane"/>
    <property type="evidence" value="ECO:0007669"/>
    <property type="project" value="TreeGrafter"/>
</dbReference>
<dbReference type="SMART" id="SM00409">
    <property type="entry name" value="IG"/>
    <property type="match status" value="2"/>
</dbReference>
<dbReference type="InterPro" id="IPR013106">
    <property type="entry name" value="Ig_V-set"/>
</dbReference>
<evidence type="ECO:0000256" key="5">
    <source>
        <dbReference type="SAM" id="SignalP"/>
    </source>
</evidence>
<dbReference type="SUPFAM" id="SSF48726">
    <property type="entry name" value="Immunoglobulin"/>
    <property type="match status" value="2"/>
</dbReference>